<dbReference type="RefSeq" id="XP_022505702.1">
    <property type="nucleotide sequence ID" value="XM_022638737.1"/>
</dbReference>
<gene>
    <name evidence="2" type="ORF">AYO20_00426</name>
</gene>
<keyword evidence="1" id="KW-1133">Transmembrane helix</keyword>
<accession>A0A178DER1</accession>
<reference evidence="2 3" key="1">
    <citation type="submission" date="2016-03" db="EMBL/GenBank/DDBJ databases">
        <title>The draft genome sequence of Fonsecaea nubica causative agent of cutaneous subcutaneous infection in human host.</title>
        <authorList>
            <person name="Costa F."/>
            <person name="Sybren D.H."/>
            <person name="Raittz R.T."/>
            <person name="Weiss V.A."/>
            <person name="Leao A.C."/>
            <person name="Gomes R."/>
            <person name="De Souza E.M."/>
            <person name="Pedrosa F.O."/>
            <person name="Steffens M.B."/>
            <person name="Bombassaro A."/>
            <person name="Tadra-Sfeir M.Z."/>
            <person name="Moreno L.F."/>
            <person name="Najafzadeh M.J."/>
            <person name="Felipe M.S."/>
            <person name="Teixeira M."/>
            <person name="Sun J."/>
            <person name="Xi L."/>
            <person name="Castro M.A."/>
            <person name="Vicente V.A."/>
        </authorList>
    </citation>
    <scope>NUCLEOTIDE SEQUENCE [LARGE SCALE GENOMIC DNA]</scope>
    <source>
        <strain evidence="2 3">CBS 269.64</strain>
    </source>
</reference>
<protein>
    <submittedName>
        <fullName evidence="2">Uncharacterized protein</fullName>
    </submittedName>
</protein>
<organism evidence="2 3">
    <name type="scientific">Fonsecaea nubica</name>
    <dbReference type="NCBI Taxonomy" id="856822"/>
    <lineage>
        <taxon>Eukaryota</taxon>
        <taxon>Fungi</taxon>
        <taxon>Dikarya</taxon>
        <taxon>Ascomycota</taxon>
        <taxon>Pezizomycotina</taxon>
        <taxon>Eurotiomycetes</taxon>
        <taxon>Chaetothyriomycetidae</taxon>
        <taxon>Chaetothyriales</taxon>
        <taxon>Herpotrichiellaceae</taxon>
        <taxon>Fonsecaea</taxon>
    </lineage>
</organism>
<evidence type="ECO:0000313" key="2">
    <source>
        <dbReference type="EMBL" id="OAL40690.1"/>
    </source>
</evidence>
<feature type="transmembrane region" description="Helical" evidence="1">
    <location>
        <begin position="51"/>
        <end position="70"/>
    </location>
</feature>
<evidence type="ECO:0000313" key="3">
    <source>
        <dbReference type="Proteomes" id="UP000185904"/>
    </source>
</evidence>
<name>A0A178DER1_9EURO</name>
<keyword evidence="1" id="KW-0472">Membrane</keyword>
<comment type="caution">
    <text evidence="2">The sequence shown here is derived from an EMBL/GenBank/DDBJ whole genome shotgun (WGS) entry which is preliminary data.</text>
</comment>
<evidence type="ECO:0000256" key="1">
    <source>
        <dbReference type="SAM" id="Phobius"/>
    </source>
</evidence>
<dbReference type="Proteomes" id="UP000185904">
    <property type="component" value="Unassembled WGS sequence"/>
</dbReference>
<keyword evidence="3" id="KW-1185">Reference proteome</keyword>
<dbReference type="InterPro" id="IPR036259">
    <property type="entry name" value="MFS_trans_sf"/>
</dbReference>
<keyword evidence="1" id="KW-0812">Transmembrane</keyword>
<dbReference type="GeneID" id="34583853"/>
<feature type="transmembrane region" description="Helical" evidence="1">
    <location>
        <begin position="76"/>
        <end position="97"/>
    </location>
</feature>
<dbReference type="AlphaFoldDB" id="A0A178DER1"/>
<sequence length="100" mass="10837">MVRMCDGYISFLASEEQALRILAGECQGNALVNSGKLGSNFDREANNLDTMAQLSILCMLAMQLIFWLVPNLVVDIVAVSIFGFFFGPLFAAGISVASRL</sequence>
<dbReference type="SUPFAM" id="SSF103473">
    <property type="entry name" value="MFS general substrate transporter"/>
    <property type="match status" value="1"/>
</dbReference>
<dbReference type="EMBL" id="LVCJ01000001">
    <property type="protein sequence ID" value="OAL40690.1"/>
    <property type="molecule type" value="Genomic_DNA"/>
</dbReference>
<proteinExistence type="predicted"/>